<dbReference type="Proteomes" id="UP000032614">
    <property type="component" value="Chromosome 3"/>
</dbReference>
<feature type="chain" id="PRO_5043549395" description="Lipoprotein" evidence="1">
    <location>
        <begin position="26"/>
        <end position="129"/>
    </location>
</feature>
<evidence type="ECO:0000313" key="3">
    <source>
        <dbReference type="Proteomes" id="UP000032614"/>
    </source>
</evidence>
<dbReference type="EMBL" id="CP010025">
    <property type="protein sequence ID" value="AJZ56657.1"/>
    <property type="molecule type" value="Genomic_DNA"/>
</dbReference>
<name>A0AAU8SSH8_9BURK</name>
<gene>
    <name evidence="2" type="ORF">OI25_7467</name>
</gene>
<sequence>MKRWIARRLFAAALAAYGIGAPAWAGAHSGAQPQDVVSRSCADRSGCEPVGTWRATPANRTATPYFADIPMTVAGTYDRTTLDMLSSGPFMLVKWPDGCCPESRRWRTEHLRHSHPGDDLHVIFLWPTL</sequence>
<evidence type="ECO:0000313" key="2">
    <source>
        <dbReference type="EMBL" id="AJZ56657.1"/>
    </source>
</evidence>
<protein>
    <recommendedName>
        <fullName evidence="4">Lipoprotein</fullName>
    </recommendedName>
</protein>
<organism evidence="2 3">
    <name type="scientific">Paraburkholderia fungorum</name>
    <dbReference type="NCBI Taxonomy" id="134537"/>
    <lineage>
        <taxon>Bacteria</taxon>
        <taxon>Pseudomonadati</taxon>
        <taxon>Pseudomonadota</taxon>
        <taxon>Betaproteobacteria</taxon>
        <taxon>Burkholderiales</taxon>
        <taxon>Burkholderiaceae</taxon>
        <taxon>Paraburkholderia</taxon>
    </lineage>
</organism>
<proteinExistence type="predicted"/>
<evidence type="ECO:0000256" key="1">
    <source>
        <dbReference type="SAM" id="SignalP"/>
    </source>
</evidence>
<dbReference type="KEGG" id="bfn:OI25_7467"/>
<accession>A0AAU8SSH8</accession>
<dbReference type="AlphaFoldDB" id="A0AAU8SSH8"/>
<reference evidence="2 3" key="1">
    <citation type="journal article" date="2015" name="Genome Announc.">
        <title>Complete genome sequences for 59 burkholderia isolates, both pathogenic and near neighbor.</title>
        <authorList>
            <person name="Johnson S.L."/>
            <person name="Bishop-Lilly K.A."/>
            <person name="Ladner J.T."/>
            <person name="Daligault H.E."/>
            <person name="Davenport K.W."/>
            <person name="Jaissle J."/>
            <person name="Frey K.G."/>
            <person name="Koroleva G.I."/>
            <person name="Bruce D.C."/>
            <person name="Coyne S.R."/>
            <person name="Broomall S.M."/>
            <person name="Li P.E."/>
            <person name="Teshima H."/>
            <person name="Gibbons H.S."/>
            <person name="Palacios G.F."/>
            <person name="Rosenzweig C.N."/>
            <person name="Redden C.L."/>
            <person name="Xu Y."/>
            <person name="Minogue T.D."/>
            <person name="Chain P.S."/>
        </authorList>
    </citation>
    <scope>NUCLEOTIDE SEQUENCE [LARGE SCALE GENOMIC DNA]</scope>
    <source>
        <strain evidence="2 3">ATCC BAA-463</strain>
    </source>
</reference>
<feature type="signal peptide" evidence="1">
    <location>
        <begin position="1"/>
        <end position="25"/>
    </location>
</feature>
<keyword evidence="1" id="KW-0732">Signal</keyword>
<evidence type="ECO:0008006" key="4">
    <source>
        <dbReference type="Google" id="ProtNLM"/>
    </source>
</evidence>